<evidence type="ECO:0000256" key="1">
    <source>
        <dbReference type="SAM" id="Phobius"/>
    </source>
</evidence>
<keyword evidence="1" id="KW-1133">Transmembrane helix</keyword>
<gene>
    <name evidence="2" type="ORF">SAMN05444716_1226</name>
</gene>
<keyword evidence="1" id="KW-0472">Membrane</keyword>
<dbReference type="Proteomes" id="UP000198873">
    <property type="component" value="Unassembled WGS sequence"/>
</dbReference>
<evidence type="ECO:0000313" key="2">
    <source>
        <dbReference type="EMBL" id="SFT24003.1"/>
    </source>
</evidence>
<dbReference type="EMBL" id="FPAB01000022">
    <property type="protein sequence ID" value="SFT24003.1"/>
    <property type="molecule type" value="Genomic_DNA"/>
</dbReference>
<feature type="transmembrane region" description="Helical" evidence="1">
    <location>
        <begin position="87"/>
        <end position="105"/>
    </location>
</feature>
<accession>A0A1I6WDF3</accession>
<keyword evidence="1" id="KW-0812">Transmembrane</keyword>
<organism evidence="2 3">
    <name type="scientific">Streptomyces harbinensis</name>
    <dbReference type="NCBI Taxonomy" id="1176198"/>
    <lineage>
        <taxon>Bacteria</taxon>
        <taxon>Bacillati</taxon>
        <taxon>Actinomycetota</taxon>
        <taxon>Actinomycetes</taxon>
        <taxon>Kitasatosporales</taxon>
        <taxon>Streptomycetaceae</taxon>
        <taxon>Streptomyces</taxon>
    </lineage>
</organism>
<name>A0A1I6WDF3_9ACTN</name>
<proteinExistence type="predicted"/>
<sequence length="118" mass="12638">MTRIRTIRAHMRQLRERRQLRAATSGIQLPAVAAAPASVVLAEVTVSTLNARDWLADNAIPLGIAFIGAIIVFSARKKDHGSTMEIVGLACVGLAVFSLAFGTLAQDLGSWLRELVVS</sequence>
<dbReference type="STRING" id="1176198.SAMN05444716_1226"/>
<keyword evidence="3" id="KW-1185">Reference proteome</keyword>
<dbReference type="AlphaFoldDB" id="A0A1I6WDF3"/>
<reference evidence="3" key="1">
    <citation type="submission" date="2016-10" db="EMBL/GenBank/DDBJ databases">
        <authorList>
            <person name="Varghese N."/>
            <person name="Submissions S."/>
        </authorList>
    </citation>
    <scope>NUCLEOTIDE SEQUENCE [LARGE SCALE GENOMIC DNA]</scope>
    <source>
        <strain evidence="3">CGMCC 4.7047</strain>
    </source>
</reference>
<feature type="transmembrane region" description="Helical" evidence="1">
    <location>
        <begin position="58"/>
        <end position="75"/>
    </location>
</feature>
<evidence type="ECO:0008006" key="4">
    <source>
        <dbReference type="Google" id="ProtNLM"/>
    </source>
</evidence>
<protein>
    <recommendedName>
        <fullName evidence="4">TrbC/VIRB2 family protein</fullName>
    </recommendedName>
</protein>
<evidence type="ECO:0000313" key="3">
    <source>
        <dbReference type="Proteomes" id="UP000198873"/>
    </source>
</evidence>